<reference evidence="3" key="1">
    <citation type="journal article" date="2019" name="Int. J. Syst. Evol. Microbiol.">
        <title>The Global Catalogue of Microorganisms (GCM) 10K type strain sequencing project: providing services to taxonomists for standard genome sequencing and annotation.</title>
        <authorList>
            <consortium name="The Broad Institute Genomics Platform"/>
            <consortium name="The Broad Institute Genome Sequencing Center for Infectious Disease"/>
            <person name="Wu L."/>
            <person name="Ma J."/>
        </authorList>
    </citation>
    <scope>NUCLEOTIDE SEQUENCE [LARGE SCALE GENOMIC DNA]</scope>
    <source>
        <strain evidence="3">CCM 9110</strain>
    </source>
</reference>
<dbReference type="RefSeq" id="WP_204119156.1">
    <property type="nucleotide sequence ID" value="NZ_BOLV01000011.1"/>
</dbReference>
<feature type="transmembrane region" description="Helical" evidence="1">
    <location>
        <begin position="129"/>
        <end position="149"/>
    </location>
</feature>
<keyword evidence="3" id="KW-1185">Reference proteome</keyword>
<evidence type="ECO:0000313" key="3">
    <source>
        <dbReference type="Proteomes" id="UP001597199"/>
    </source>
</evidence>
<accession>A0ABW4BJ64</accession>
<gene>
    <name evidence="2" type="ORF">ACFQ41_10870</name>
</gene>
<dbReference type="Proteomes" id="UP001597199">
    <property type="component" value="Unassembled WGS sequence"/>
</dbReference>
<dbReference type="InterPro" id="IPR010178">
    <property type="entry name" value="Lit"/>
</dbReference>
<dbReference type="Pfam" id="PF07314">
    <property type="entry name" value="Lit"/>
    <property type="match status" value="1"/>
</dbReference>
<sequence length="208" mass="23774">MKRLGQQVCLWLFIISAVVWGTILLTYALYPVFMHLEDLPAVAGLSGGRLYHNYVHLLTYLQVPGVAFSLPDFRWSASGAQHFADVKKLFVLAIVVFWVTVWPAWHWLRQLRQTHQRYLLIRPFQIGALVPLVLGALMAVNFDAVFIGFHKLMFRNNDWLFDPSVDPVINVLPENFFAACFALALLLFEAMMVWGLVSGRRDAKLQGQ</sequence>
<keyword evidence="1" id="KW-0812">Transmembrane</keyword>
<feature type="transmembrane region" description="Helical" evidence="1">
    <location>
        <begin position="9"/>
        <end position="30"/>
    </location>
</feature>
<comment type="caution">
    <text evidence="2">The sequence shown here is derived from an EMBL/GenBank/DDBJ whole genome shotgun (WGS) entry which is preliminary data.</text>
</comment>
<dbReference type="EMBL" id="JBHTOA010000040">
    <property type="protein sequence ID" value="MFD1399810.1"/>
    <property type="molecule type" value="Genomic_DNA"/>
</dbReference>
<evidence type="ECO:0000313" key="2">
    <source>
        <dbReference type="EMBL" id="MFD1399810.1"/>
    </source>
</evidence>
<feature type="transmembrane region" description="Helical" evidence="1">
    <location>
        <begin position="176"/>
        <end position="197"/>
    </location>
</feature>
<feature type="transmembrane region" description="Helical" evidence="1">
    <location>
        <begin position="89"/>
        <end position="108"/>
    </location>
</feature>
<organism evidence="2 3">
    <name type="scientific">Lacticaseibacillus suilingensis</name>
    <dbReference type="NCBI Taxonomy" id="2799577"/>
    <lineage>
        <taxon>Bacteria</taxon>
        <taxon>Bacillati</taxon>
        <taxon>Bacillota</taxon>
        <taxon>Bacilli</taxon>
        <taxon>Lactobacillales</taxon>
        <taxon>Lactobacillaceae</taxon>
        <taxon>Lacticaseibacillus</taxon>
    </lineage>
</organism>
<protein>
    <submittedName>
        <fullName evidence="2">TIGR01906 family membrane protein</fullName>
    </submittedName>
</protein>
<keyword evidence="1" id="KW-0472">Membrane</keyword>
<keyword evidence="1" id="KW-1133">Transmembrane helix</keyword>
<dbReference type="NCBIfam" id="TIGR01906">
    <property type="entry name" value="integ_TIGR01906"/>
    <property type="match status" value="1"/>
</dbReference>
<name>A0ABW4BJ64_9LACO</name>
<proteinExistence type="predicted"/>
<evidence type="ECO:0000256" key="1">
    <source>
        <dbReference type="SAM" id="Phobius"/>
    </source>
</evidence>